<feature type="domain" description="CAP-Gly" evidence="3">
    <location>
        <begin position="903"/>
        <end position="949"/>
    </location>
</feature>
<gene>
    <name evidence="4" type="ORF">CHILSU_LOCUS3976</name>
</gene>
<accession>A0ABN8EDN0</accession>
<dbReference type="SMART" id="SM01052">
    <property type="entry name" value="CAP_GLY"/>
    <property type="match status" value="1"/>
</dbReference>
<evidence type="ECO:0000256" key="1">
    <source>
        <dbReference type="SAM" id="Coils"/>
    </source>
</evidence>
<feature type="region of interest" description="Disordered" evidence="2">
    <location>
        <begin position="150"/>
        <end position="188"/>
    </location>
</feature>
<protein>
    <recommendedName>
        <fullName evidence="3">CAP-Gly domain-containing protein</fullName>
    </recommendedName>
</protein>
<feature type="compositionally biased region" description="Polar residues" evidence="2">
    <location>
        <begin position="175"/>
        <end position="184"/>
    </location>
</feature>
<organism evidence="4 5">
    <name type="scientific">Chilo suppressalis</name>
    <name type="common">Asiatic rice borer moth</name>
    <dbReference type="NCBI Taxonomy" id="168631"/>
    <lineage>
        <taxon>Eukaryota</taxon>
        <taxon>Metazoa</taxon>
        <taxon>Ecdysozoa</taxon>
        <taxon>Arthropoda</taxon>
        <taxon>Hexapoda</taxon>
        <taxon>Insecta</taxon>
        <taxon>Pterygota</taxon>
        <taxon>Neoptera</taxon>
        <taxon>Endopterygota</taxon>
        <taxon>Lepidoptera</taxon>
        <taxon>Glossata</taxon>
        <taxon>Ditrysia</taxon>
        <taxon>Pyraloidea</taxon>
        <taxon>Crambidae</taxon>
        <taxon>Crambinae</taxon>
        <taxon>Chilo</taxon>
    </lineage>
</organism>
<keyword evidence="1" id="KW-0175">Coiled coil</keyword>
<reference evidence="4" key="1">
    <citation type="submission" date="2021-12" db="EMBL/GenBank/DDBJ databases">
        <authorList>
            <person name="King R."/>
        </authorList>
    </citation>
    <scope>NUCLEOTIDE SEQUENCE</scope>
</reference>
<evidence type="ECO:0000256" key="2">
    <source>
        <dbReference type="SAM" id="MobiDB-lite"/>
    </source>
</evidence>
<evidence type="ECO:0000259" key="3">
    <source>
        <dbReference type="PROSITE" id="PS50245"/>
    </source>
</evidence>
<feature type="compositionally biased region" description="Basic and acidic residues" evidence="2">
    <location>
        <begin position="228"/>
        <end position="239"/>
    </location>
</feature>
<dbReference type="Gene3D" id="2.30.30.190">
    <property type="entry name" value="CAP Gly-rich-like domain"/>
    <property type="match status" value="1"/>
</dbReference>
<proteinExistence type="predicted"/>
<dbReference type="EMBL" id="OU963911">
    <property type="protein sequence ID" value="CAH0680007.1"/>
    <property type="molecule type" value="Genomic_DNA"/>
</dbReference>
<evidence type="ECO:0000313" key="5">
    <source>
        <dbReference type="Proteomes" id="UP001153292"/>
    </source>
</evidence>
<dbReference type="PROSITE" id="PS50245">
    <property type="entry name" value="CAP_GLY_2"/>
    <property type="match status" value="1"/>
</dbReference>
<evidence type="ECO:0000313" key="4">
    <source>
        <dbReference type="EMBL" id="CAH0680007.1"/>
    </source>
</evidence>
<feature type="region of interest" description="Disordered" evidence="2">
    <location>
        <begin position="213"/>
        <end position="243"/>
    </location>
</feature>
<keyword evidence="5" id="KW-1185">Reference proteome</keyword>
<dbReference type="Proteomes" id="UP001153292">
    <property type="component" value="Chromosome 18"/>
</dbReference>
<name>A0ABN8EDN0_CHISP</name>
<dbReference type="InterPro" id="IPR000938">
    <property type="entry name" value="CAP-Gly_domain"/>
</dbReference>
<dbReference type="InterPro" id="IPR036859">
    <property type="entry name" value="CAP-Gly_dom_sf"/>
</dbReference>
<sequence length="959" mass="105415">MDSGALEPAPNGAVHLDTVRSLHQTVVSLRTALEVSKNELKELKEKYEKHSQCNEFADVIEKLTIENHILRRKIIDSGHEEKDIDSQNIKLEVTYSPRTQTNEDYSSEVVIQTPTTDANTTLHTSDACAIDTVEGDQFCSADKVNESLETQLQSAESKSSTNVTSSTDAEEEEFQNSQVTSFQQETEDQPAYRTKLELLSKFDVRIKVRTLKEGAVASSSTSDTDSIAGDKKPDSDSSDIKPTFQFKEKKDHFENLADSKGNKVNLKTATTENVKMAVPNEAEAKSKVDKFDVQVRITSEENLVVKENFERTRRKDTLNLDVDDLSLRSMSEGDNSVFSEGVTTPIDPNVGIGTDEKLDQENASGNESEEVDDIELIFTTDESKDMSNLQEDLVSIRESDHWGPSSISTHSTHSTPVLIKFHTLDPDFQPGGETKDNAVNENQENTSLHGVISESSLRTKRVSLPSDKDIRHVAFNGKGSLDLPGRGILKSYENKSDNMLYKRSPNTSTRRLDSVDSLTCEYNRGLSFDNTKSSSFELGSSMDILHREESVDSFQRPHHHLGHRFSVFAEADISKCGISEDDLATNLNVRRNTCPNPFQYRPSGYRVSSRPSGPLKAGGLGIGGRHIRPVLREGNAPRRSSAAQTDVCALPNRWSSDGYLAHKMWLSPPTLPHRSGLGMGPGSGVGASMGTGAGRKLTVPNSRPAPLPPDHPARVPLSDIGFTSMVPELSRSADPVWAMGKRMHGESPVSTSTSKYLSRGSSYRSPCVSIDRSTDWTPNLGYTHVSRGFSDCRAWRSSLPDVRYDDTDELVHEAEVFLRRSIDNFRYNSLDFGISCTCGCSRSDPQPCSGICTGNGSNSGGGVEGKPYIPREPRHLRLGHAVKVIAPSGRLHVGRVRYVGLAGGTAATSCVVVGGEFPLGIGSLPRNDGVYRGRRYFLTQPHYTALFVPFSKVVMAWAN</sequence>
<feature type="coiled-coil region" evidence="1">
    <location>
        <begin position="26"/>
        <end position="53"/>
    </location>
</feature>
<feature type="region of interest" description="Disordered" evidence="2">
    <location>
        <begin position="601"/>
        <end position="621"/>
    </location>
</feature>
<feature type="compositionally biased region" description="Polar residues" evidence="2">
    <location>
        <begin position="150"/>
        <end position="167"/>
    </location>
</feature>
<dbReference type="SUPFAM" id="SSF74924">
    <property type="entry name" value="Cap-Gly domain"/>
    <property type="match status" value="1"/>
</dbReference>